<dbReference type="EMBL" id="CP147404">
    <property type="protein sequence ID" value="WXB93603.1"/>
    <property type="molecule type" value="Genomic_DNA"/>
</dbReference>
<accession>A0ABZ2N7J1</accession>
<name>A0ABZ2N7J1_9BACI</name>
<evidence type="ECO:0008006" key="3">
    <source>
        <dbReference type="Google" id="ProtNLM"/>
    </source>
</evidence>
<sequence>MDRKAYRGISYKEAKEVVRHQKYERHEFRAFNHNVAARSLFGSGLYLINDLELAARYAFCHADAEEEQKAVVLTQKIYLQNPFILNYRYSEARLKKEALRWKYENIHHLVPQATSSPLELAMQIGNDTRDFLLAHSHDGIIYHIDDEIIYYILYDQEKQIKDIEVALVFNIHGSDNSLTTSYEEFN</sequence>
<evidence type="ECO:0000313" key="2">
    <source>
        <dbReference type="Proteomes" id="UP001387364"/>
    </source>
</evidence>
<protein>
    <recommendedName>
        <fullName evidence="3">Poly [ADP-ribose] polymerase</fullName>
    </recommendedName>
</protein>
<dbReference type="RefSeq" id="WP_338752993.1">
    <property type="nucleotide sequence ID" value="NZ_CP147404.1"/>
</dbReference>
<proteinExistence type="predicted"/>
<reference evidence="1 2" key="1">
    <citation type="submission" date="2024-02" db="EMBL/GenBank/DDBJ databases">
        <title>Seven novel Bacillus-like species.</title>
        <authorList>
            <person name="Liu G."/>
        </authorList>
    </citation>
    <scope>NUCLEOTIDE SEQUENCE [LARGE SCALE GENOMIC DNA]</scope>
    <source>
        <strain evidence="1 2">FJAT-52991</strain>
    </source>
</reference>
<organism evidence="1 2">
    <name type="scientific">Bacillus kandeliae</name>
    <dbReference type="NCBI Taxonomy" id="3129297"/>
    <lineage>
        <taxon>Bacteria</taxon>
        <taxon>Bacillati</taxon>
        <taxon>Bacillota</taxon>
        <taxon>Bacilli</taxon>
        <taxon>Bacillales</taxon>
        <taxon>Bacillaceae</taxon>
        <taxon>Bacillus</taxon>
    </lineage>
</organism>
<dbReference type="Proteomes" id="UP001387364">
    <property type="component" value="Chromosome"/>
</dbReference>
<keyword evidence="2" id="KW-1185">Reference proteome</keyword>
<gene>
    <name evidence="1" type="ORF">WDJ61_02835</name>
</gene>
<evidence type="ECO:0000313" key="1">
    <source>
        <dbReference type="EMBL" id="WXB93603.1"/>
    </source>
</evidence>